<dbReference type="GO" id="GO:0006357">
    <property type="term" value="P:regulation of transcription by RNA polymerase II"/>
    <property type="evidence" value="ECO:0007669"/>
    <property type="project" value="TreeGrafter"/>
</dbReference>
<dbReference type="SMART" id="SM00248">
    <property type="entry name" value="ANK"/>
    <property type="match status" value="3"/>
</dbReference>
<evidence type="ECO:0000313" key="3">
    <source>
        <dbReference type="Proteomes" id="UP001220324"/>
    </source>
</evidence>
<dbReference type="Proteomes" id="UP001220324">
    <property type="component" value="Unassembled WGS sequence"/>
</dbReference>
<evidence type="ECO:0000313" key="2">
    <source>
        <dbReference type="EMBL" id="KAJ5556650.1"/>
    </source>
</evidence>
<dbReference type="SUPFAM" id="SSF48403">
    <property type="entry name" value="Ankyrin repeat"/>
    <property type="match status" value="1"/>
</dbReference>
<keyword evidence="3" id="KW-1185">Reference proteome</keyword>
<organism evidence="2 3">
    <name type="scientific">Penicillium frequentans</name>
    <dbReference type="NCBI Taxonomy" id="3151616"/>
    <lineage>
        <taxon>Eukaryota</taxon>
        <taxon>Fungi</taxon>
        <taxon>Dikarya</taxon>
        <taxon>Ascomycota</taxon>
        <taxon>Pezizomycotina</taxon>
        <taxon>Eurotiomycetes</taxon>
        <taxon>Eurotiomycetidae</taxon>
        <taxon>Eurotiales</taxon>
        <taxon>Aspergillaceae</taxon>
        <taxon>Penicillium</taxon>
    </lineage>
</organism>
<proteinExistence type="predicted"/>
<keyword evidence="1" id="KW-0040">ANK repeat</keyword>
<dbReference type="InterPro" id="IPR036770">
    <property type="entry name" value="Ankyrin_rpt-contain_sf"/>
</dbReference>
<evidence type="ECO:0000256" key="1">
    <source>
        <dbReference type="PROSITE-ProRule" id="PRU00023"/>
    </source>
</evidence>
<reference evidence="2 3" key="1">
    <citation type="journal article" date="2023" name="IMA Fungus">
        <title>Comparative genomic study of the Penicillium genus elucidates a diverse pangenome and 15 lateral gene transfer events.</title>
        <authorList>
            <person name="Petersen C."/>
            <person name="Sorensen T."/>
            <person name="Nielsen M.R."/>
            <person name="Sondergaard T.E."/>
            <person name="Sorensen J.L."/>
            <person name="Fitzpatrick D.A."/>
            <person name="Frisvad J.C."/>
            <person name="Nielsen K.L."/>
        </authorList>
    </citation>
    <scope>NUCLEOTIDE SEQUENCE [LARGE SCALE GENOMIC DNA]</scope>
    <source>
        <strain evidence="2 3">IBT 35679</strain>
    </source>
</reference>
<feature type="repeat" description="ANK" evidence="1">
    <location>
        <begin position="42"/>
        <end position="64"/>
    </location>
</feature>
<dbReference type="EMBL" id="JAQIZZ010000001">
    <property type="protein sequence ID" value="KAJ5556650.1"/>
    <property type="molecule type" value="Genomic_DNA"/>
</dbReference>
<dbReference type="PROSITE" id="PS50088">
    <property type="entry name" value="ANK_REPEAT"/>
    <property type="match status" value="1"/>
</dbReference>
<dbReference type="InterPro" id="IPR028320">
    <property type="entry name" value="iASPP"/>
</dbReference>
<dbReference type="InterPro" id="IPR002110">
    <property type="entry name" value="Ankyrin_rpt"/>
</dbReference>
<sequence>MQINRQDSRGQTMLWYAVAGRDYKKMLFFVRCGADASVPDSEGTTPFHVALTKGDKLMAKILLDTLSATGVSTILHNGRLHLDQLLLGHAQCLDSAEAINFLLDLGANINTVNSNHEKPLMLAICCEDLRAMEMMLR</sequence>
<dbReference type="AlphaFoldDB" id="A0AAD6D808"/>
<dbReference type="PANTHER" id="PTHR24164">
    <property type="entry name" value="RELA-ASSOCIATED INHIBITOR"/>
    <property type="match status" value="1"/>
</dbReference>
<dbReference type="PANTHER" id="PTHR24164:SF4">
    <property type="entry name" value="RELA-ASSOCIATED INHIBITOR"/>
    <property type="match status" value="1"/>
</dbReference>
<protein>
    <submittedName>
        <fullName evidence="2">Uncharacterized protein</fullName>
    </submittedName>
</protein>
<accession>A0AAD6D808</accession>
<name>A0AAD6D808_9EURO</name>
<gene>
    <name evidence="2" type="ORF">N7494_000565</name>
</gene>
<comment type="caution">
    <text evidence="2">The sequence shown here is derived from an EMBL/GenBank/DDBJ whole genome shotgun (WGS) entry which is preliminary data.</text>
</comment>
<dbReference type="PROSITE" id="PS50297">
    <property type="entry name" value="ANK_REP_REGION"/>
    <property type="match status" value="1"/>
</dbReference>
<dbReference type="Gene3D" id="1.25.40.20">
    <property type="entry name" value="Ankyrin repeat-containing domain"/>
    <property type="match status" value="1"/>
</dbReference>